<name>A0A061QSC2_9CHLO</name>
<reference evidence="1" key="1">
    <citation type="submission" date="2014-05" db="EMBL/GenBank/DDBJ databases">
        <title>The transcriptome of the halophilic microalga Tetraselmis sp. GSL018 isolated from the Great Salt Lake, Utah.</title>
        <authorList>
            <person name="Jinkerson R.E."/>
            <person name="D'Adamo S."/>
            <person name="Posewitz M.C."/>
        </authorList>
    </citation>
    <scope>NUCLEOTIDE SEQUENCE</scope>
    <source>
        <strain evidence="1">GSL018</strain>
    </source>
</reference>
<evidence type="ECO:0000313" key="2">
    <source>
        <dbReference type="EMBL" id="JAC65099.1"/>
    </source>
</evidence>
<dbReference type="InterPro" id="IPR036322">
    <property type="entry name" value="WD40_repeat_dom_sf"/>
</dbReference>
<evidence type="ECO:0000313" key="1">
    <source>
        <dbReference type="EMBL" id="JAC61374.1"/>
    </source>
</evidence>
<evidence type="ECO:0000313" key="3">
    <source>
        <dbReference type="EMBL" id="JAC77323.1"/>
    </source>
</evidence>
<dbReference type="PANTHER" id="PTHR14494">
    <property type="entry name" value="ALADIN/ADRACALIN/AAAS"/>
    <property type="match status" value="1"/>
</dbReference>
<dbReference type="InterPro" id="IPR045139">
    <property type="entry name" value="Aladin"/>
</dbReference>
<dbReference type="SUPFAM" id="SSF50978">
    <property type="entry name" value="WD40 repeat-like"/>
    <property type="match status" value="1"/>
</dbReference>
<dbReference type="SMART" id="SM00320">
    <property type="entry name" value="WD40"/>
    <property type="match status" value="4"/>
</dbReference>
<dbReference type="AlphaFoldDB" id="A0A061QSC2"/>
<dbReference type="InterPro" id="IPR015943">
    <property type="entry name" value="WD40/YVTN_repeat-like_dom_sf"/>
</dbReference>
<sequence length="480" mass="51377">MQTTLCEYNCRLISVSDQLASSNQCRVYAEISLSGGGHTKFLADYAPIITIQRSRDEGYTDRTSSAENFQRIHSASLKFQEPLLTRLQQFSSALLTEIGRTLPRRLWSTQEEQLGSPREAAPLPPFSWHPRNEVLAAVDAADRVQIYDVSEGSAGDAPPQPDLVLYHEFQRQVGAVAWRPPHGCTIAVGCLRGVCLWTIGGGPAGFQGVHSEQPSGTGSGSAWMTFLKGEGTGPVDALSWSPCGRLLASSSSITGGIDVWHAALGTGTHIRTMLPGISLLRWSPCGAYLISGGPCEQFLIWETQTWRSSPWRCEGSGMLVEAAWQPDGRAVALAFERSSQVMMLHLTSPQPSLSAQILPVDLPELRACSDPEGVRVRCMAWDPKGGRLAVGLAGSHPAAGQIALFATASRSIVSARFIGYARPRCLEPRPGANSSDAAAAAEGDGVGLAFKDGFKSGSLLAVRRGKAQISILPMYFTAAA</sequence>
<gene>
    <name evidence="1" type="primary">AAAS</name>
    <name evidence="2" type="ORF">TSPGSL018_16808</name>
    <name evidence="3" type="ORF">TSPGSL018_18020</name>
    <name evidence="1" type="ORF">TSPGSL018_26446</name>
</gene>
<dbReference type="EMBL" id="GBEZ01025752">
    <property type="protein sequence ID" value="JAC61374.1"/>
    <property type="molecule type" value="Transcribed_RNA"/>
</dbReference>
<dbReference type="PANTHER" id="PTHR14494:SF0">
    <property type="entry name" value="ALADIN"/>
    <property type="match status" value="1"/>
</dbReference>
<dbReference type="InterPro" id="IPR001680">
    <property type="entry name" value="WD40_rpt"/>
</dbReference>
<dbReference type="Gene3D" id="2.130.10.10">
    <property type="entry name" value="YVTN repeat-like/Quinoprotein amine dehydrogenase"/>
    <property type="match status" value="2"/>
</dbReference>
<dbReference type="EMBL" id="GBEZ01021667">
    <property type="protein sequence ID" value="JAC65099.1"/>
    <property type="molecule type" value="Transcribed_RNA"/>
</dbReference>
<accession>A0A061QSC2</accession>
<dbReference type="GO" id="GO:0005643">
    <property type="term" value="C:nuclear pore"/>
    <property type="evidence" value="ECO:0007669"/>
    <property type="project" value="TreeGrafter"/>
</dbReference>
<dbReference type="EMBL" id="GBEZ01008201">
    <property type="protein sequence ID" value="JAC77323.1"/>
    <property type="molecule type" value="Transcribed_RNA"/>
</dbReference>
<protein>
    <submittedName>
        <fullName evidence="1">Aladin</fullName>
    </submittedName>
</protein>
<organism evidence="1">
    <name type="scientific">Tetraselmis sp. GSL018</name>
    <dbReference type="NCBI Taxonomy" id="582737"/>
    <lineage>
        <taxon>Eukaryota</taxon>
        <taxon>Viridiplantae</taxon>
        <taxon>Chlorophyta</taxon>
        <taxon>core chlorophytes</taxon>
        <taxon>Chlorodendrophyceae</taxon>
        <taxon>Chlorodendrales</taxon>
        <taxon>Chlorodendraceae</taxon>
        <taxon>Tetraselmis</taxon>
    </lineage>
</organism>
<proteinExistence type="predicted"/>
<dbReference type="GO" id="GO:0006913">
    <property type="term" value="P:nucleocytoplasmic transport"/>
    <property type="evidence" value="ECO:0007669"/>
    <property type="project" value="TreeGrafter"/>
</dbReference>
<dbReference type="Pfam" id="PF00400">
    <property type="entry name" value="WD40"/>
    <property type="match status" value="1"/>
</dbReference>